<dbReference type="Gene3D" id="2.40.50.140">
    <property type="entry name" value="Nucleic acid-binding proteins"/>
    <property type="match status" value="1"/>
</dbReference>
<dbReference type="FunFam" id="3.40.50.300:FF:000042">
    <property type="entry name" value="Maltose/maltodextrin ABC transporter, ATP-binding protein"/>
    <property type="match status" value="1"/>
</dbReference>
<reference evidence="5 6" key="1">
    <citation type="submission" date="2017-08" db="EMBL/GenBank/DDBJ databases">
        <title>Burning lignite coal seam in the remote Altai Mountains harbors a hydrogen-driven thermophilic microbial community.</title>
        <authorList>
            <person name="Kadnikov V.V."/>
            <person name="Mardanov A.V."/>
            <person name="Ivasenko D."/>
            <person name="Beletsky A.V."/>
            <person name="Karnachuk O.V."/>
            <person name="Ravin N.V."/>
        </authorList>
    </citation>
    <scope>NUCLEOTIDE SEQUENCE [LARGE SCALE GENOMIC DNA]</scope>
    <source>
        <strain evidence="5">AL31</strain>
    </source>
</reference>
<proteinExistence type="predicted"/>
<evidence type="ECO:0000259" key="4">
    <source>
        <dbReference type="PROSITE" id="PS50893"/>
    </source>
</evidence>
<dbReference type="Pfam" id="PF00005">
    <property type="entry name" value="ABC_tran"/>
    <property type="match status" value="1"/>
</dbReference>
<dbReference type="InterPro" id="IPR003593">
    <property type="entry name" value="AAA+_ATPase"/>
</dbReference>
<evidence type="ECO:0000313" key="5">
    <source>
        <dbReference type="EMBL" id="PTQ52732.1"/>
    </source>
</evidence>
<evidence type="ECO:0000256" key="3">
    <source>
        <dbReference type="ARBA" id="ARBA00022840"/>
    </source>
</evidence>
<dbReference type="SUPFAM" id="SSF50331">
    <property type="entry name" value="MOP-like"/>
    <property type="match status" value="1"/>
</dbReference>
<dbReference type="GO" id="GO:0008643">
    <property type="term" value="P:carbohydrate transport"/>
    <property type="evidence" value="ECO:0007669"/>
    <property type="project" value="InterPro"/>
</dbReference>
<dbReference type="NCBIfam" id="NF008653">
    <property type="entry name" value="PRK11650.1"/>
    <property type="match status" value="1"/>
</dbReference>
<keyword evidence="3 5" id="KW-0067">ATP-binding</keyword>
<dbReference type="InterPro" id="IPR017871">
    <property type="entry name" value="ABC_transporter-like_CS"/>
</dbReference>
<dbReference type="SUPFAM" id="SSF52540">
    <property type="entry name" value="P-loop containing nucleoside triphosphate hydrolases"/>
    <property type="match status" value="1"/>
</dbReference>
<dbReference type="PANTHER" id="PTHR43875">
    <property type="entry name" value="MALTODEXTRIN IMPORT ATP-BINDING PROTEIN MSMX"/>
    <property type="match status" value="1"/>
</dbReference>
<dbReference type="InterPro" id="IPR027417">
    <property type="entry name" value="P-loop_NTPase"/>
</dbReference>
<protein>
    <submittedName>
        <fullName evidence="5">Multiple sugar ABC transporter, ATP-binding protein</fullName>
    </submittedName>
</protein>
<dbReference type="GO" id="GO:0005524">
    <property type="term" value="F:ATP binding"/>
    <property type="evidence" value="ECO:0007669"/>
    <property type="project" value="UniProtKB-KW"/>
</dbReference>
<dbReference type="PANTHER" id="PTHR43875:SF1">
    <property type="entry name" value="OSMOPROTECTIVE COMPOUNDS UPTAKE ATP-BINDING PROTEIN GGTA"/>
    <property type="match status" value="1"/>
</dbReference>
<dbReference type="InterPro" id="IPR008995">
    <property type="entry name" value="Mo/tungstate-bd_C_term_dom"/>
</dbReference>
<dbReference type="Pfam" id="PF08402">
    <property type="entry name" value="TOBE_2"/>
    <property type="match status" value="1"/>
</dbReference>
<dbReference type="InterPro" id="IPR013611">
    <property type="entry name" value="Transp-assoc_OB_typ2"/>
</dbReference>
<keyword evidence="2" id="KW-0547">Nucleotide-binding</keyword>
<dbReference type="Proteomes" id="UP000244016">
    <property type="component" value="Unassembled WGS sequence"/>
</dbReference>
<dbReference type="PROSITE" id="PS50893">
    <property type="entry name" value="ABC_TRANSPORTER_2"/>
    <property type="match status" value="1"/>
</dbReference>
<accession>A0A2T5G965</accession>
<dbReference type="InterPro" id="IPR003439">
    <property type="entry name" value="ABC_transporter-like_ATP-bd"/>
</dbReference>
<comment type="caution">
    <text evidence="5">The sequence shown here is derived from an EMBL/GenBank/DDBJ whole genome shotgun (WGS) entry which is preliminary data.</text>
</comment>
<gene>
    <name evidence="5" type="ORF">BLITH_0911</name>
</gene>
<feature type="domain" description="ABC transporter" evidence="4">
    <location>
        <begin position="4"/>
        <end position="235"/>
    </location>
</feature>
<dbReference type="PROSITE" id="PS00211">
    <property type="entry name" value="ABC_TRANSPORTER_1"/>
    <property type="match status" value="1"/>
</dbReference>
<dbReference type="InterPro" id="IPR047641">
    <property type="entry name" value="ABC_transpr_MalK/UgpC-like"/>
</dbReference>
<evidence type="ECO:0000313" key="6">
    <source>
        <dbReference type="Proteomes" id="UP000244016"/>
    </source>
</evidence>
<dbReference type="AlphaFoldDB" id="A0A2T5G965"/>
<dbReference type="InterPro" id="IPR015855">
    <property type="entry name" value="ABC_transpr_MalK-like"/>
</dbReference>
<dbReference type="GO" id="GO:0140359">
    <property type="term" value="F:ABC-type transporter activity"/>
    <property type="evidence" value="ECO:0007669"/>
    <property type="project" value="InterPro"/>
</dbReference>
<dbReference type="GO" id="GO:0016887">
    <property type="term" value="F:ATP hydrolysis activity"/>
    <property type="evidence" value="ECO:0007669"/>
    <property type="project" value="InterPro"/>
</dbReference>
<dbReference type="CDD" id="cd03301">
    <property type="entry name" value="ABC_MalK_N"/>
    <property type="match status" value="1"/>
</dbReference>
<dbReference type="SMART" id="SM00382">
    <property type="entry name" value="AAA"/>
    <property type="match status" value="1"/>
</dbReference>
<dbReference type="Gene3D" id="2.40.50.100">
    <property type="match status" value="1"/>
</dbReference>
<name>A0A2T5G965_9BACL</name>
<dbReference type="GO" id="GO:0055052">
    <property type="term" value="C:ATP-binding cassette (ABC) transporter complex, substrate-binding subunit-containing"/>
    <property type="evidence" value="ECO:0007669"/>
    <property type="project" value="TreeGrafter"/>
</dbReference>
<dbReference type="InterPro" id="IPR012340">
    <property type="entry name" value="NA-bd_OB-fold"/>
</dbReference>
<organism evidence="5 6">
    <name type="scientific">Brockia lithotrophica</name>
    <dbReference type="NCBI Taxonomy" id="933949"/>
    <lineage>
        <taxon>Bacteria</taxon>
        <taxon>Bacillati</taxon>
        <taxon>Bacillota</taxon>
        <taxon>Bacilli</taxon>
        <taxon>Bacillales</taxon>
        <taxon>Bacillales Family X. Incertae Sedis</taxon>
        <taxon>Brockia</taxon>
    </lineage>
</organism>
<evidence type="ECO:0000256" key="2">
    <source>
        <dbReference type="ARBA" id="ARBA00022741"/>
    </source>
</evidence>
<sequence length="374" mass="41748">MARVLLEHVTKRYPNGFEAVKDLNLEIRDGEFLVLVGPSGCGKTTTLRMIAGLEDVTEGNLYIGDRLVNDVPPKDRDIAMVFQNYALYPHMSVFDNMAFGLKMRRYPKEEIRRRVREAARMLGIEDLLDRRPAALSGGQRQRVALGRAIVREPQVFLMDEPLSNLDAKLRVLMRAELKKLHERLGVTTVYVTHDQTEAMTLGDRIAVMHRGVLQQVGTPDEVYRAPVNMFVAGFIGSPPMNFLRGIVALEGDRALFRHGGKELALPEDVGARLRASGASFPRGAYLGVRPQDARLEGSENLRIDGRVNIVEDAGAEKYVYVELPTGEEFVARLFVGAVPRAEERISLYPDPERLHLFDAETELSLFAAPAAVRA</sequence>
<keyword evidence="1" id="KW-0813">Transport</keyword>
<dbReference type="Gene3D" id="3.40.50.300">
    <property type="entry name" value="P-loop containing nucleotide triphosphate hydrolases"/>
    <property type="match status" value="1"/>
</dbReference>
<dbReference type="EMBL" id="PEBW01000002">
    <property type="protein sequence ID" value="PTQ52732.1"/>
    <property type="molecule type" value="Genomic_DNA"/>
</dbReference>
<evidence type="ECO:0000256" key="1">
    <source>
        <dbReference type="ARBA" id="ARBA00022448"/>
    </source>
</evidence>